<gene>
    <name evidence="1" type="ORF">EB1_05620</name>
</gene>
<accession>A0A511ND84</accession>
<protein>
    <submittedName>
        <fullName evidence="1">Uncharacterized protein</fullName>
    </submittedName>
</protein>
<dbReference type="AlphaFoldDB" id="A0A511ND84"/>
<proteinExistence type="predicted"/>
<dbReference type="EMBL" id="BJXC01000002">
    <property type="protein sequence ID" value="GEM50772.1"/>
    <property type="molecule type" value="Genomic_DNA"/>
</dbReference>
<reference evidence="1 2" key="1">
    <citation type="submission" date="2019-07" db="EMBL/GenBank/DDBJ databases">
        <title>Whole genome shotgun sequence of Empedobacter brevis NBRC 14943.</title>
        <authorList>
            <person name="Hosoyama A."/>
            <person name="Uohara A."/>
            <person name="Ohji S."/>
            <person name="Ichikawa N."/>
        </authorList>
    </citation>
    <scope>NUCLEOTIDE SEQUENCE [LARGE SCALE GENOMIC DNA]</scope>
    <source>
        <strain evidence="1 2">NBRC 14943</strain>
    </source>
</reference>
<comment type="caution">
    <text evidence="1">The sequence shown here is derived from an EMBL/GenBank/DDBJ whole genome shotgun (WGS) entry which is preliminary data.</text>
</comment>
<sequence>MSALSLSLVSCLSDDKNNNLPATEQKIQSNKNKPEKEAAFYEVESVVVDYKSAEEKKSRLDELNTYYLNNLYNESDFDSRYQVAGSSIDDYKEKKKLVLKFVRVNLDDMNFDQLAAFIGAYPLDYKTNTEEKKEKLLHQCVGGTNDSKTLTLDRPTGLGSAAAYGKKVADFAAECLDGGGCIEICTAASSIQANENTIVFEKDADRSEYIEMVERTKEMAAKKLRDFNSKF</sequence>
<name>A0A511ND84_9FLAO</name>
<keyword evidence="2" id="KW-1185">Reference proteome</keyword>
<evidence type="ECO:0000313" key="2">
    <source>
        <dbReference type="Proteomes" id="UP000321245"/>
    </source>
</evidence>
<organism evidence="1 2">
    <name type="scientific">Empedobacter brevis NBRC 14943 = ATCC 43319</name>
    <dbReference type="NCBI Taxonomy" id="1218108"/>
    <lineage>
        <taxon>Bacteria</taxon>
        <taxon>Pseudomonadati</taxon>
        <taxon>Bacteroidota</taxon>
        <taxon>Flavobacteriia</taxon>
        <taxon>Flavobacteriales</taxon>
        <taxon>Weeksellaceae</taxon>
        <taxon>Empedobacter</taxon>
    </lineage>
</organism>
<dbReference type="STRING" id="1218108.GCA_000382425_00436"/>
<evidence type="ECO:0000313" key="1">
    <source>
        <dbReference type="EMBL" id="GEM50772.1"/>
    </source>
</evidence>
<dbReference type="Proteomes" id="UP000321245">
    <property type="component" value="Unassembled WGS sequence"/>
</dbReference>